<dbReference type="CDD" id="cd06667">
    <property type="entry name" value="PDZ2_MUPP1-like"/>
    <property type="match status" value="1"/>
</dbReference>
<dbReference type="Pfam" id="PF00595">
    <property type="entry name" value="PDZ"/>
    <property type="match status" value="10"/>
</dbReference>
<dbReference type="SUPFAM" id="SSF50156">
    <property type="entry name" value="PDZ domain-like"/>
    <property type="match status" value="10"/>
</dbReference>
<feature type="domain" description="PDZ" evidence="6">
    <location>
        <begin position="529"/>
        <end position="615"/>
    </location>
</feature>
<dbReference type="GO" id="GO:0016020">
    <property type="term" value="C:membrane"/>
    <property type="evidence" value="ECO:0007669"/>
    <property type="project" value="UniProtKB-SubCell"/>
</dbReference>
<feature type="domain" description="PDZ" evidence="6">
    <location>
        <begin position="1997"/>
        <end position="2080"/>
    </location>
</feature>
<feature type="region of interest" description="Disordered" evidence="5">
    <location>
        <begin position="1932"/>
        <end position="1984"/>
    </location>
</feature>
<dbReference type="PROSITE" id="PS50106">
    <property type="entry name" value="PDZ"/>
    <property type="match status" value="10"/>
</dbReference>
<evidence type="ECO:0000256" key="2">
    <source>
        <dbReference type="ARBA" id="ARBA00022553"/>
    </source>
</evidence>
<dbReference type="FunFam" id="2.30.42.10:FF:000038">
    <property type="entry name" value="Multiple PDZ domain protein isoform X1"/>
    <property type="match status" value="1"/>
</dbReference>
<feature type="compositionally biased region" description="Basic and acidic residues" evidence="5">
    <location>
        <begin position="434"/>
        <end position="459"/>
    </location>
</feature>
<evidence type="ECO:0000313" key="7">
    <source>
        <dbReference type="EMBL" id="EFO86373.1"/>
    </source>
</evidence>
<feature type="compositionally biased region" description="Low complexity" evidence="5">
    <location>
        <begin position="2221"/>
        <end position="2264"/>
    </location>
</feature>
<dbReference type="CDD" id="cd06669">
    <property type="entry name" value="PDZ5_MUPP1-like"/>
    <property type="match status" value="1"/>
</dbReference>
<feature type="region of interest" description="Disordered" evidence="5">
    <location>
        <begin position="1328"/>
        <end position="1461"/>
    </location>
</feature>
<keyword evidence="2" id="KW-0597">Phosphoprotein</keyword>
<feature type="compositionally biased region" description="Polar residues" evidence="5">
    <location>
        <begin position="1946"/>
        <end position="1961"/>
    </location>
</feature>
<dbReference type="OMA" id="LEHMSHA"/>
<feature type="compositionally biased region" description="Polar residues" evidence="5">
    <location>
        <begin position="1760"/>
        <end position="1769"/>
    </location>
</feature>
<feature type="region of interest" description="Disordered" evidence="5">
    <location>
        <begin position="1601"/>
        <end position="1769"/>
    </location>
</feature>
<dbReference type="CDD" id="cd06671">
    <property type="entry name" value="PDZ7_MUPP1-PD6_PATJ-like"/>
    <property type="match status" value="1"/>
</dbReference>
<dbReference type="eggNOG" id="KOG3528">
    <property type="taxonomic scope" value="Eukaryota"/>
</dbReference>
<dbReference type="STRING" id="31234.E3LFJ1"/>
<feature type="domain" description="PDZ" evidence="6">
    <location>
        <begin position="664"/>
        <end position="757"/>
    </location>
</feature>
<dbReference type="SMART" id="SM00228">
    <property type="entry name" value="PDZ"/>
    <property type="match status" value="10"/>
</dbReference>
<dbReference type="FunFam" id="2.30.42.10:FF:000070">
    <property type="entry name" value="Multiple PDZ domain protein"/>
    <property type="match status" value="1"/>
</dbReference>
<dbReference type="InterPro" id="IPR036034">
    <property type="entry name" value="PDZ_sf"/>
</dbReference>
<feature type="domain" description="PDZ" evidence="6">
    <location>
        <begin position="238"/>
        <end position="318"/>
    </location>
</feature>
<dbReference type="Gene3D" id="2.30.42.10">
    <property type="match status" value="10"/>
</dbReference>
<feature type="region of interest" description="Disordered" evidence="5">
    <location>
        <begin position="351"/>
        <end position="400"/>
    </location>
</feature>
<accession>E3LFJ1</accession>
<dbReference type="CDD" id="cd06670">
    <property type="entry name" value="PDZ6_MUPP1-like"/>
    <property type="match status" value="1"/>
</dbReference>
<feature type="compositionally biased region" description="Polar residues" evidence="5">
    <location>
        <begin position="351"/>
        <end position="368"/>
    </location>
</feature>
<evidence type="ECO:0000256" key="5">
    <source>
        <dbReference type="SAM" id="MobiDB-lite"/>
    </source>
</evidence>
<evidence type="ECO:0000313" key="8">
    <source>
        <dbReference type="Proteomes" id="UP000008281"/>
    </source>
</evidence>
<dbReference type="FunCoup" id="E3LFJ1">
    <property type="interactions" value="907"/>
</dbReference>
<gene>
    <name evidence="7" type="primary">Cre-mpz-1</name>
    <name evidence="7" type="ORF">CRE_02185</name>
</gene>
<keyword evidence="4" id="KW-0472">Membrane</keyword>
<feature type="compositionally biased region" description="Polar residues" evidence="5">
    <location>
        <begin position="1333"/>
        <end position="1356"/>
    </location>
</feature>
<proteinExistence type="predicted"/>
<comment type="subcellular location">
    <subcellularLocation>
        <location evidence="1">Membrane</location>
    </subcellularLocation>
</comment>
<feature type="domain" description="PDZ" evidence="6">
    <location>
        <begin position="833"/>
        <end position="907"/>
    </location>
</feature>
<organism evidence="8">
    <name type="scientific">Caenorhabditis remanei</name>
    <name type="common">Caenorhabditis vulgaris</name>
    <dbReference type="NCBI Taxonomy" id="31234"/>
    <lineage>
        <taxon>Eukaryota</taxon>
        <taxon>Metazoa</taxon>
        <taxon>Ecdysozoa</taxon>
        <taxon>Nematoda</taxon>
        <taxon>Chromadorea</taxon>
        <taxon>Rhabditida</taxon>
        <taxon>Rhabditina</taxon>
        <taxon>Rhabditomorpha</taxon>
        <taxon>Rhabditoidea</taxon>
        <taxon>Rhabditidae</taxon>
        <taxon>Peloderinae</taxon>
        <taxon>Caenorhabditis</taxon>
    </lineage>
</organism>
<feature type="compositionally biased region" description="Polar residues" evidence="5">
    <location>
        <begin position="1415"/>
        <end position="1461"/>
    </location>
</feature>
<dbReference type="PANTHER" id="PTHR19964:SF92">
    <property type="entry name" value="PATJ HOMOLOG"/>
    <property type="match status" value="1"/>
</dbReference>
<feature type="domain" description="PDZ" evidence="6">
    <location>
        <begin position="1822"/>
        <end position="1888"/>
    </location>
</feature>
<dbReference type="CDD" id="cd06673">
    <property type="entry name" value="PDZ10_MUPP1-PDZ8_PATJ-like"/>
    <property type="match status" value="1"/>
</dbReference>
<keyword evidence="3" id="KW-0677">Repeat</keyword>
<feature type="domain" description="PDZ" evidence="6">
    <location>
        <begin position="2355"/>
        <end position="2446"/>
    </location>
</feature>
<dbReference type="EMBL" id="DS268408">
    <property type="protein sequence ID" value="EFO86373.1"/>
    <property type="molecule type" value="Genomic_DNA"/>
</dbReference>
<dbReference type="HOGENOM" id="CLU_000856_0_0_1"/>
<dbReference type="FunFam" id="2.30.42.10:FF:000125">
    <property type="entry name" value="PATJ, crumbs cell polarity complex component"/>
    <property type="match status" value="1"/>
</dbReference>
<feature type="compositionally biased region" description="Low complexity" evidence="5">
    <location>
        <begin position="481"/>
        <end position="495"/>
    </location>
</feature>
<dbReference type="CDD" id="cd06674">
    <property type="entry name" value="PDZ11_MUPP1-PDZ9_PATJ-like"/>
    <property type="match status" value="1"/>
</dbReference>
<dbReference type="GO" id="GO:0030424">
    <property type="term" value="C:axon"/>
    <property type="evidence" value="ECO:0007669"/>
    <property type="project" value="EnsemblMetazoa"/>
</dbReference>
<feature type="domain" description="PDZ" evidence="6">
    <location>
        <begin position="1476"/>
        <end position="1572"/>
    </location>
</feature>
<protein>
    <submittedName>
        <fullName evidence="7">CRE-MPZ-1 protein</fullName>
    </submittedName>
</protein>
<evidence type="ECO:0000256" key="4">
    <source>
        <dbReference type="ARBA" id="ARBA00023136"/>
    </source>
</evidence>
<feature type="region of interest" description="Disordered" evidence="5">
    <location>
        <begin position="1255"/>
        <end position="1298"/>
    </location>
</feature>
<dbReference type="InterPro" id="IPR051342">
    <property type="entry name" value="PDZ_scaffold"/>
</dbReference>
<evidence type="ECO:0000259" key="6">
    <source>
        <dbReference type="PROSITE" id="PS50106"/>
    </source>
</evidence>
<dbReference type="PANTHER" id="PTHR19964">
    <property type="entry name" value="MULTIPLE PDZ DOMAIN PROTEIN"/>
    <property type="match status" value="1"/>
</dbReference>
<feature type="region of interest" description="Disordered" evidence="5">
    <location>
        <begin position="419"/>
        <end position="495"/>
    </location>
</feature>
<feature type="compositionally biased region" description="Low complexity" evidence="5">
    <location>
        <begin position="1632"/>
        <end position="1641"/>
    </location>
</feature>
<evidence type="ECO:0000256" key="1">
    <source>
        <dbReference type="ARBA" id="ARBA00004370"/>
    </source>
</evidence>
<dbReference type="FunFam" id="2.30.42.10:FF:000210">
    <property type="entry name" value="Patj, isoform B"/>
    <property type="match status" value="1"/>
</dbReference>
<name>E3LFJ1_CAERE</name>
<reference evidence="7" key="1">
    <citation type="submission" date="2007-07" db="EMBL/GenBank/DDBJ databases">
        <title>PCAP assembly of the Caenorhabditis remanei genome.</title>
        <authorList>
            <consortium name="The Caenorhabditis remanei Sequencing Consortium"/>
            <person name="Wilson R.K."/>
        </authorList>
    </citation>
    <scope>NUCLEOTIDE SEQUENCE [LARGE SCALE GENOMIC DNA]</scope>
    <source>
        <strain evidence="7">PB4641</strain>
    </source>
</reference>
<evidence type="ECO:0000256" key="3">
    <source>
        <dbReference type="ARBA" id="ARBA00022737"/>
    </source>
</evidence>
<feature type="domain" description="PDZ" evidence="6">
    <location>
        <begin position="2097"/>
        <end position="2179"/>
    </location>
</feature>
<dbReference type="InterPro" id="IPR001478">
    <property type="entry name" value="PDZ"/>
</dbReference>
<sequence length="2451" mass="267470">MPFQSEEERIREVLRELKSRKEAGDVKEDIERIERILRDPLFKQLSHRPTSSSSQEVFKSDNRRNSEFFFVFVVPFLRLISLHILNSGGAEKRVVELSKRIESSDIRKNLKPNQKLLFVYLDAKKVDPVILETKEKSSRLLVVGPKDVKNRSAGKLRIGDCIVAIDASGDFSSTPSTVSDTNGAPTKSHFTHISQTIVKTQFESAVRHSINSNQHLVIGVIREATPMVLSGDWTQVEVIHLNTETGGLGFGIVGGTSTGVVVKTILPGSPADKDGRLQPGDHILQIGNINTHGMSSQQVATILRHQHPTVDMIVGRPIAYADKPVDTPECFTLATKAALCATTLEEALQRQMATSAPSTAANQTPNTVSPSISCIPIEEEKEEPEPTTSKEQPIKITTYIPDTIDLRKPCDCAPNYNRRDKRKSSCDDVGDGGGDCKKTKEDDEIKENGEEQETKANDCKEDELGEMVRSPTVETGQSDENSIVNSVSRSSKRNSNSITSRISLKSLQEMALTVFLRENWESTKFELIDVALHRDPALGLGITVAGYVHKKEEIGGIFVKSLVPRSAASSSGVIKVHDLILEVNGTSLEHMSHADSVRTLVKSGDQVKLKLVRFPQNSPQAQCLKMLQQQETETQVIDVKLSNPDLVKEWKTRIGDDIEIVAAVVKPDRQSVDGGLGISLEGTVDVLNGAQLCPHHYIESIRQDGPVAKTGLLHAGDELLQVNHSPLYGESHVTVRQALTRAVHSGAPVTLIVARRSQNLHVFEPTGNEKQLPLSFPFLAANQETVVKAKSDLDLTSTRAETTHLLHRVSRRLRSKSLENFHGLAVWNCVPLVIYLCKDSRGLGFSIVDYKDPTHQDESVIVVQSLVPGGVAQADGRIVPGDRLLFVNNHDLSNSSLERAVAVLKAARMGPVRLGIAKPIPVDQSQFTSHSPLCSRSERLLARGRSPRGRRRYISGTTSSQETVWIGTAEQYRKLHPQGYYPSRSPSAARSERSIDGSEFSMTSWSPCSTRSVSPCGSPISLRGSWAYDVVFLPTHLERTVKLQKGALPLGIVLDGDKDKGVNGCVVKSICGKKAVALDGRIQVGDFITKINTESLRNVTNSQARAILKRTNLVGTFCNVTYITSADAKTWKERFQRPSESSSPIINRLSPKVFPKFYRSPFMQRQESQSKTEMTDDETEAPSIMTDSMSEIGQLKNIDLAESSGSKSIDAEKEVRNRMSRLIDGVEVDDFVNLIIKEAIADATIELSVLHKTKDWSSTRNHKREERSESPPFPLPPPEVISSPPKSPIATVQPIPREPESLLTRSTNSAEYHTGQRTSQLHILSTEEEVRQATEQNTSSPSSPENKSQVPPSISPSGIKLAGEEEAEKEVVTTENPSEKKEEKVETEVVKEDVEDVAGPTTSTPTEAIGKDNESTTTSISQQSVALQTTQALNNASEPNSSMSRVTSRTPSTGSESLQNQARQLVRSKYWGEARTVVLNREPNKSFGISIVGGRVEVSQKGGLPGTGNTVCGIFIKSVLANSPAGRSGQMNMGDRVISVNDVDLRDATHEQAVSAIKNASNPVRFVLQSLHTNQQNMINSASNSTVGSVRFENAKPEEVIEQPSTSLVTPLKPMVSGPPSRQVTSFPPPSISTSTTTSIESESKEEECSSPEIQRENTVKRKSTDQAAVEKIEDKIEVEEKKEEKKEEEGPIKEKTPPPRKISTKEKSVERERQMSVESKKSVKSVKKKDSIKKSPSNETAPLIVSDVSSSETHDDEPQTMSPSTSFDTMGKLAETMKSMGIDEDSAAFQIKSEGEELSKFFYTSGKIERKYDSEGGELVLVACERPDGGLGISLAGNKDREKQNVFVVNVRPSCPLAIRPGDELLEINGRLLNKISHVAASAVVRECCDQHQNIEIVLRRRNGALVSLLGKKRFIHNLLKNECAVRSDTVTSSQSLPSPPVSPTATVASESSKSTTQMPPTEGIENAAPNQEELSRKKSFSIERTQAIENGRETMIEIDKDGKGLGLSIVGGADTVLGTVVIHEVYSDGAAAHDGRLKPGDQVLEVNGTSLRGVTHDQSIAYLRRTPPKVRLLIYRDVNLQLSLLDPTQIYNIFEIDLVKKTGRGLGISIVGRKNEPGVYVSEIVKGGLAESDGRLMTGDQILEVNGKDVRGCMQEDVAAMLKTITGKVHLKVSLGRWKITETANRVHAATQALAKSATTPRVGRKTNENNIDPARPVALPTNTPSPLATTPSTSSATPATATSSTTVPEPNVTVDTTPTPTSAREERKDVPPPAPPMRPIITHTSPEGCEIQQEPAGLSPVTEEPSSGNDFMSVQEEERERPSPVASSSNNNNSLAIDIIHDLKEEGSDTLLVELKKVMSKPPSLQHSSLFQIIDQQLGMGIGKRTRGILVTSLQPGSAAAEKLKVGDRILAVNALPVTDQLSAVTFVKASGERLYLQIARPHSIPQQ</sequence>
<feature type="region of interest" description="Disordered" evidence="5">
    <location>
        <begin position="2195"/>
        <end position="2335"/>
    </location>
</feature>
<keyword evidence="8" id="KW-1185">Reference proteome</keyword>
<feature type="compositionally biased region" description="Basic and acidic residues" evidence="5">
    <location>
        <begin position="1255"/>
        <end position="1269"/>
    </location>
</feature>
<feature type="compositionally biased region" description="Basic and acidic residues" evidence="5">
    <location>
        <begin position="1369"/>
        <end position="1392"/>
    </location>
</feature>
<dbReference type="GO" id="GO:0032794">
    <property type="term" value="F:GTPase activating protein binding"/>
    <property type="evidence" value="ECO:0007669"/>
    <property type="project" value="EnsemblMetazoa"/>
</dbReference>
<feature type="compositionally biased region" description="Basic and acidic residues" evidence="5">
    <location>
        <begin position="1654"/>
        <end position="1722"/>
    </location>
</feature>
<feature type="domain" description="PDZ" evidence="6">
    <location>
        <begin position="1040"/>
        <end position="1111"/>
    </location>
</feature>
<dbReference type="Proteomes" id="UP000008281">
    <property type="component" value="Unassembled WGS sequence"/>
</dbReference>
<dbReference type="OrthoDB" id="6022711at2759"/>
<dbReference type="InParanoid" id="E3LFJ1"/>